<evidence type="ECO:0000313" key="4">
    <source>
        <dbReference type="Proteomes" id="UP000320239"/>
    </source>
</evidence>
<gene>
    <name evidence="3" type="ORF">FHX34_105398</name>
</gene>
<protein>
    <submittedName>
        <fullName evidence="3">Methyltransferase family protein</fullName>
    </submittedName>
</protein>
<dbReference type="CDD" id="cd02440">
    <property type="entry name" value="AdoMet_MTases"/>
    <property type="match status" value="1"/>
</dbReference>
<evidence type="ECO:0000256" key="1">
    <source>
        <dbReference type="ARBA" id="ARBA00022603"/>
    </source>
</evidence>
<dbReference type="InterPro" id="IPR029063">
    <property type="entry name" value="SAM-dependent_MTases_sf"/>
</dbReference>
<dbReference type="PANTHER" id="PTHR44942:SF4">
    <property type="entry name" value="METHYLTRANSFERASE TYPE 11 DOMAIN-CONTAINING PROTEIN"/>
    <property type="match status" value="1"/>
</dbReference>
<dbReference type="GO" id="GO:0008168">
    <property type="term" value="F:methyltransferase activity"/>
    <property type="evidence" value="ECO:0007669"/>
    <property type="project" value="UniProtKB-KW"/>
</dbReference>
<keyword evidence="1 3" id="KW-0489">Methyltransferase</keyword>
<dbReference type="SUPFAM" id="SSF53335">
    <property type="entry name" value="S-adenosyl-L-methionine-dependent methyltransferases"/>
    <property type="match status" value="1"/>
</dbReference>
<proteinExistence type="predicted"/>
<accession>A0A561VLP0</accession>
<dbReference type="Pfam" id="PF13489">
    <property type="entry name" value="Methyltransf_23"/>
    <property type="match status" value="1"/>
</dbReference>
<dbReference type="GO" id="GO:0032259">
    <property type="term" value="P:methylation"/>
    <property type="evidence" value="ECO:0007669"/>
    <property type="project" value="UniProtKB-KW"/>
</dbReference>
<comment type="caution">
    <text evidence="3">The sequence shown here is derived from an EMBL/GenBank/DDBJ whole genome shotgun (WGS) entry which is preliminary data.</text>
</comment>
<evidence type="ECO:0000313" key="3">
    <source>
        <dbReference type="EMBL" id="TWG12531.1"/>
    </source>
</evidence>
<dbReference type="Proteomes" id="UP000320239">
    <property type="component" value="Unassembled WGS sequence"/>
</dbReference>
<dbReference type="Gene3D" id="3.40.50.150">
    <property type="entry name" value="Vaccinia Virus protein VP39"/>
    <property type="match status" value="1"/>
</dbReference>
<keyword evidence="2 3" id="KW-0808">Transferase</keyword>
<name>A0A561VLP0_ACTTI</name>
<reference evidence="3 4" key="1">
    <citation type="submission" date="2019-06" db="EMBL/GenBank/DDBJ databases">
        <title>Sequencing the genomes of 1000 actinobacteria strains.</title>
        <authorList>
            <person name="Klenk H.-P."/>
        </authorList>
    </citation>
    <scope>NUCLEOTIDE SEQUENCE [LARGE SCALE GENOMIC DNA]</scope>
    <source>
        <strain evidence="3 4">DSM 43866</strain>
    </source>
</reference>
<keyword evidence="4" id="KW-1185">Reference proteome</keyword>
<evidence type="ECO:0000256" key="2">
    <source>
        <dbReference type="ARBA" id="ARBA00022679"/>
    </source>
</evidence>
<dbReference type="PANTHER" id="PTHR44942">
    <property type="entry name" value="METHYLTRANSF_11 DOMAIN-CONTAINING PROTEIN"/>
    <property type="match status" value="1"/>
</dbReference>
<dbReference type="RefSeq" id="WP_164466017.1">
    <property type="nucleotide sequence ID" value="NZ_BOMX01000095.1"/>
</dbReference>
<dbReference type="AlphaFoldDB" id="A0A561VLP0"/>
<organism evidence="3 4">
    <name type="scientific">Actinoplanes teichomyceticus</name>
    <dbReference type="NCBI Taxonomy" id="1867"/>
    <lineage>
        <taxon>Bacteria</taxon>
        <taxon>Bacillati</taxon>
        <taxon>Actinomycetota</taxon>
        <taxon>Actinomycetes</taxon>
        <taxon>Micromonosporales</taxon>
        <taxon>Micromonosporaceae</taxon>
        <taxon>Actinoplanes</taxon>
    </lineage>
</organism>
<dbReference type="EMBL" id="VIWY01000005">
    <property type="protein sequence ID" value="TWG12531.1"/>
    <property type="molecule type" value="Genomic_DNA"/>
</dbReference>
<dbReference type="InterPro" id="IPR051052">
    <property type="entry name" value="Diverse_substrate_MTase"/>
</dbReference>
<sequence length="259" mass="27959">MTDPAVRAADSFGARAREYDRLRPGYPAEALTTAVAAQGGARPGPALDIGCGTGKLAGALRGLGYDVLGVEPDPRMAAVATANGVAVEVAAFEDWDDAGRRFGTVACGQAWHWLRPGYRSRRAARLLRPGGNLLLAWNFGTLNPLIARGLHRVYAGLLPDGLPAGQDGLADLDESDAANYARELREHGLRNVTTTVLPWYEVLTGQQWCDLLSTESRHLALPEGTRRRLLREVGRFLDRNGGRIRVDYRCTLVSATAEG</sequence>